<evidence type="ECO:0000313" key="3">
    <source>
        <dbReference type="EMBL" id="KAL0385162.1"/>
    </source>
</evidence>
<dbReference type="AlphaFoldDB" id="A0AAW2RZ57"/>
<name>A0AAW2RZ57_SESRA</name>
<dbReference type="InterPro" id="IPR004332">
    <property type="entry name" value="Transposase_MuDR"/>
</dbReference>
<sequence>MVDLQNFHRDFDVPVNIYVEEEEAEPLVAIDSQGNPIEKEQEEEIRHLLDGIDFEELDGMGMRLGDRRKDCEGQGIEGQGLAGDEFERFDFQQNESNMTENVTENFTEIPVQQEASNMTGNLTENVTDNAAENVTEIPVQNMPDKGKRKLYERFLNESSSEFDDSSDEDYVQSGEGSDSEAPSLVYEDIECESDDDIFLSKDPSKKELIKKLNRVLKDKKNRNIPETRETESGDHGWASEAENEDDLVSLEGSEGSDTEKHPVYKESSSMKNLNLVVGMKFENAAQFRVVLRDWCIRNGVDLEFIKNEAARVTAKCKVQGCEWRIHASPMLGGPTFQIKTIKDPPVCKFDTTSSPSPSSESHCSSKPRKILHHCVLDHKILEETHLVPM</sequence>
<feature type="compositionally biased region" description="Basic and acidic residues" evidence="1">
    <location>
        <begin position="221"/>
        <end position="234"/>
    </location>
</feature>
<reference evidence="3" key="1">
    <citation type="submission" date="2020-06" db="EMBL/GenBank/DDBJ databases">
        <authorList>
            <person name="Li T."/>
            <person name="Hu X."/>
            <person name="Zhang T."/>
            <person name="Song X."/>
            <person name="Zhang H."/>
            <person name="Dai N."/>
            <person name="Sheng W."/>
            <person name="Hou X."/>
            <person name="Wei L."/>
        </authorList>
    </citation>
    <scope>NUCLEOTIDE SEQUENCE</scope>
    <source>
        <strain evidence="3">G02</strain>
        <tissue evidence="3">Leaf</tissue>
    </source>
</reference>
<protein>
    <recommendedName>
        <fullName evidence="2">Transposase MuDR plant domain-containing protein</fullName>
    </recommendedName>
</protein>
<evidence type="ECO:0000259" key="2">
    <source>
        <dbReference type="Pfam" id="PF03108"/>
    </source>
</evidence>
<dbReference type="EMBL" id="JACGWJ010000012">
    <property type="protein sequence ID" value="KAL0385162.1"/>
    <property type="molecule type" value="Genomic_DNA"/>
</dbReference>
<feature type="domain" description="Transposase MuDR plant" evidence="2">
    <location>
        <begin position="273"/>
        <end position="338"/>
    </location>
</feature>
<comment type="caution">
    <text evidence="3">The sequence shown here is derived from an EMBL/GenBank/DDBJ whole genome shotgun (WGS) entry which is preliminary data.</text>
</comment>
<dbReference type="Pfam" id="PF03108">
    <property type="entry name" value="DBD_Tnp_Mut"/>
    <property type="match status" value="1"/>
</dbReference>
<organism evidence="3">
    <name type="scientific">Sesamum radiatum</name>
    <name type="common">Black benniseed</name>
    <dbReference type="NCBI Taxonomy" id="300843"/>
    <lineage>
        <taxon>Eukaryota</taxon>
        <taxon>Viridiplantae</taxon>
        <taxon>Streptophyta</taxon>
        <taxon>Embryophyta</taxon>
        <taxon>Tracheophyta</taxon>
        <taxon>Spermatophyta</taxon>
        <taxon>Magnoliopsida</taxon>
        <taxon>eudicotyledons</taxon>
        <taxon>Gunneridae</taxon>
        <taxon>Pentapetalae</taxon>
        <taxon>asterids</taxon>
        <taxon>lamiids</taxon>
        <taxon>Lamiales</taxon>
        <taxon>Pedaliaceae</taxon>
        <taxon>Sesamum</taxon>
    </lineage>
</organism>
<proteinExistence type="predicted"/>
<feature type="compositionally biased region" description="Acidic residues" evidence="1">
    <location>
        <begin position="160"/>
        <end position="170"/>
    </location>
</feature>
<feature type="region of interest" description="Disordered" evidence="1">
    <location>
        <begin position="221"/>
        <end position="265"/>
    </location>
</feature>
<accession>A0AAW2RZ57</accession>
<reference evidence="3" key="2">
    <citation type="journal article" date="2024" name="Plant">
        <title>Genomic evolution and insights into agronomic trait innovations of Sesamum species.</title>
        <authorList>
            <person name="Miao H."/>
            <person name="Wang L."/>
            <person name="Qu L."/>
            <person name="Liu H."/>
            <person name="Sun Y."/>
            <person name="Le M."/>
            <person name="Wang Q."/>
            <person name="Wei S."/>
            <person name="Zheng Y."/>
            <person name="Lin W."/>
            <person name="Duan Y."/>
            <person name="Cao H."/>
            <person name="Xiong S."/>
            <person name="Wang X."/>
            <person name="Wei L."/>
            <person name="Li C."/>
            <person name="Ma Q."/>
            <person name="Ju M."/>
            <person name="Zhao R."/>
            <person name="Li G."/>
            <person name="Mu C."/>
            <person name="Tian Q."/>
            <person name="Mei H."/>
            <person name="Zhang T."/>
            <person name="Gao T."/>
            <person name="Zhang H."/>
        </authorList>
    </citation>
    <scope>NUCLEOTIDE SEQUENCE</scope>
    <source>
        <strain evidence="3">G02</strain>
    </source>
</reference>
<gene>
    <name evidence="3" type="ORF">Sradi_2910500</name>
</gene>
<evidence type="ECO:0000256" key="1">
    <source>
        <dbReference type="SAM" id="MobiDB-lite"/>
    </source>
</evidence>
<feature type="region of interest" description="Disordered" evidence="1">
    <location>
        <begin position="158"/>
        <end position="184"/>
    </location>
</feature>